<name>A0A6A6IEZ5_9PLEO</name>
<dbReference type="InterPro" id="IPR010730">
    <property type="entry name" value="HET"/>
</dbReference>
<dbReference type="OrthoDB" id="5125733at2759"/>
<evidence type="ECO:0000259" key="1">
    <source>
        <dbReference type="Pfam" id="PF06985"/>
    </source>
</evidence>
<protein>
    <submittedName>
        <fullName evidence="2">HET-domain-containing protein</fullName>
    </submittedName>
</protein>
<sequence>MRTHTCEYCQRLVLKIPEAPTDFDELDARNTTASVWDLNDIECAAQAGCPLFLALVNKYTEGGRTLQSLLPTPILYKHWLYREENKWDLWMQLHPQAEPMTKSYAPIGSSYVFYEPFLLEADGYKHVGNCNSHVPGRRRINLRPGAPESFLLARSWIEECIAQHNHEPGGEPTTAPLRLVWLRKRPGTYDLQLVEPPGNANGSSCFVALSYCWGGDQRHKTTKARLRASGGRLLFHELPRTIQDAIKITAGLGYEFIWIDSLCIVQDDALEAQREIAKMPHIYSRAIVTIAAATAASASEGFLHERCADDTVITGIRLQHSDGSTRMVGLVNRAEDDPAELKLMPLEARGWALQERILSTRILQYHPRQLRFICQTTSSGGSPYYTDGWDWLPDEGLLNIPRFPLPSAPRDEIERYWERIVELYSNRKLTVDADRVLAISGIAARLGQLLGRHMKYVAGHWLYMLPRDLLWSTQDPEPTIPDVWLGPSWSWTSVKCRVDYEWVPEEEEVNCGQYRLTWEVLGVDAELVDEQAPFGALKKGILRMKAPILRVHLRGDTVLSWADGLSLLRNSELRTPDGLDVQRYIDTYQLEIRMDTELYYKEPAETVYFNSWLQVHANIQHMAFPTQGPYAQTGRARKSRECEAV</sequence>
<feature type="domain" description="Heterokaryon incompatibility" evidence="1">
    <location>
        <begin position="206"/>
        <end position="355"/>
    </location>
</feature>
<gene>
    <name evidence="2" type="ORF">BU26DRAFT_565866</name>
</gene>
<dbReference type="EMBL" id="ML987196">
    <property type="protein sequence ID" value="KAF2248472.1"/>
    <property type="molecule type" value="Genomic_DNA"/>
</dbReference>
<reference evidence="2" key="1">
    <citation type="journal article" date="2020" name="Stud. Mycol.">
        <title>101 Dothideomycetes genomes: a test case for predicting lifestyles and emergence of pathogens.</title>
        <authorList>
            <person name="Haridas S."/>
            <person name="Albert R."/>
            <person name="Binder M."/>
            <person name="Bloem J."/>
            <person name="Labutti K."/>
            <person name="Salamov A."/>
            <person name="Andreopoulos B."/>
            <person name="Baker S."/>
            <person name="Barry K."/>
            <person name="Bills G."/>
            <person name="Bluhm B."/>
            <person name="Cannon C."/>
            <person name="Castanera R."/>
            <person name="Culley D."/>
            <person name="Daum C."/>
            <person name="Ezra D."/>
            <person name="Gonzalez J."/>
            <person name="Henrissat B."/>
            <person name="Kuo A."/>
            <person name="Liang C."/>
            <person name="Lipzen A."/>
            <person name="Lutzoni F."/>
            <person name="Magnuson J."/>
            <person name="Mondo S."/>
            <person name="Nolan M."/>
            <person name="Ohm R."/>
            <person name="Pangilinan J."/>
            <person name="Park H.-J."/>
            <person name="Ramirez L."/>
            <person name="Alfaro M."/>
            <person name="Sun H."/>
            <person name="Tritt A."/>
            <person name="Yoshinaga Y."/>
            <person name="Zwiers L.-H."/>
            <person name="Turgeon B."/>
            <person name="Goodwin S."/>
            <person name="Spatafora J."/>
            <person name="Crous P."/>
            <person name="Grigoriev I."/>
        </authorList>
    </citation>
    <scope>NUCLEOTIDE SEQUENCE</scope>
    <source>
        <strain evidence="2">CBS 122368</strain>
    </source>
</reference>
<accession>A0A6A6IEZ5</accession>
<dbReference type="PANTHER" id="PTHR33112:SF16">
    <property type="entry name" value="HETEROKARYON INCOMPATIBILITY DOMAIN-CONTAINING PROTEIN"/>
    <property type="match status" value="1"/>
</dbReference>
<dbReference type="AlphaFoldDB" id="A0A6A6IEZ5"/>
<evidence type="ECO:0000313" key="2">
    <source>
        <dbReference type="EMBL" id="KAF2248472.1"/>
    </source>
</evidence>
<keyword evidence="3" id="KW-1185">Reference proteome</keyword>
<dbReference type="Pfam" id="PF06985">
    <property type="entry name" value="HET"/>
    <property type="match status" value="1"/>
</dbReference>
<evidence type="ECO:0000313" key="3">
    <source>
        <dbReference type="Proteomes" id="UP000800094"/>
    </source>
</evidence>
<proteinExistence type="predicted"/>
<dbReference type="RefSeq" id="XP_033683476.1">
    <property type="nucleotide sequence ID" value="XM_033833443.1"/>
</dbReference>
<dbReference type="Proteomes" id="UP000800094">
    <property type="component" value="Unassembled WGS sequence"/>
</dbReference>
<organism evidence="2 3">
    <name type="scientific">Trematosphaeria pertusa</name>
    <dbReference type="NCBI Taxonomy" id="390896"/>
    <lineage>
        <taxon>Eukaryota</taxon>
        <taxon>Fungi</taxon>
        <taxon>Dikarya</taxon>
        <taxon>Ascomycota</taxon>
        <taxon>Pezizomycotina</taxon>
        <taxon>Dothideomycetes</taxon>
        <taxon>Pleosporomycetidae</taxon>
        <taxon>Pleosporales</taxon>
        <taxon>Massarineae</taxon>
        <taxon>Trematosphaeriaceae</taxon>
        <taxon>Trematosphaeria</taxon>
    </lineage>
</organism>
<dbReference type="PANTHER" id="PTHR33112">
    <property type="entry name" value="DOMAIN PROTEIN, PUTATIVE-RELATED"/>
    <property type="match status" value="1"/>
</dbReference>
<dbReference type="GeneID" id="54586773"/>